<keyword evidence="5" id="KW-0274">FAD</keyword>
<accession>A0A088MZ26</accession>
<reference evidence="9 10" key="1">
    <citation type="journal article" date="2014" name="MBio">
        <title>Differential genome evolution between companion symbionts in an insect-bacterial symbiosis.</title>
        <authorList>
            <person name="Bennett G.M."/>
            <person name="McCutcheon J.P."/>
            <person name="MacDonald B.R."/>
            <person name="Romanovicz D."/>
            <person name="Moran N.A."/>
        </authorList>
    </citation>
    <scope>NUCLEOTIDE SEQUENCE [LARGE SCALE GENOMIC DNA]</scope>
    <source>
        <strain evidence="9 10">BGSS</strain>
    </source>
</reference>
<dbReference type="UniPathway" id="UPA00232"/>
<dbReference type="AlphaFoldDB" id="A0A088MZ26"/>
<keyword evidence="4" id="KW-0285">Flavoprotein</keyword>
<evidence type="ECO:0000256" key="4">
    <source>
        <dbReference type="ARBA" id="ARBA00022630"/>
    </source>
</evidence>
<dbReference type="PANTHER" id="PTHR43876:SF7">
    <property type="entry name" value="UBIQUINONE BIOSYNTHESIS MONOOXYGENASE COQ6, MITOCHONDRIAL"/>
    <property type="match status" value="1"/>
</dbReference>
<protein>
    <submittedName>
        <fullName evidence="9">Putative oxidoreductase, FAD/NAD(P)-binding domain 2-octaprenyl-3-methyl-6-methoxy-1,4-benzoquinol hydroxylase</fullName>
    </submittedName>
</protein>
<dbReference type="Pfam" id="PF01494">
    <property type="entry name" value="FAD_binding_3"/>
    <property type="match status" value="1"/>
</dbReference>
<dbReference type="InterPro" id="IPR018168">
    <property type="entry name" value="Ubi_Hdrlase_CS"/>
</dbReference>
<organism evidence="9 10">
    <name type="scientific">Candidatus Palibaumannia cicadellinicola</name>
    <dbReference type="NCBI Taxonomy" id="186490"/>
    <lineage>
        <taxon>Bacteria</taxon>
        <taxon>Pseudomonadati</taxon>
        <taxon>Pseudomonadota</taxon>
        <taxon>Gammaproteobacteria</taxon>
        <taxon>Candidatus Palibaumannia</taxon>
    </lineage>
</organism>
<dbReference type="PROSITE" id="PS51257">
    <property type="entry name" value="PROKAR_LIPOPROTEIN"/>
    <property type="match status" value="1"/>
</dbReference>
<dbReference type="InterPro" id="IPR002938">
    <property type="entry name" value="FAD-bd"/>
</dbReference>
<comment type="similarity">
    <text evidence="3">Belongs to the UbiH/COQ6 family.</text>
</comment>
<dbReference type="NCBIfam" id="TIGR01988">
    <property type="entry name" value="Ubi-OHases"/>
    <property type="match status" value="1"/>
</dbReference>
<evidence type="ECO:0000256" key="5">
    <source>
        <dbReference type="ARBA" id="ARBA00022827"/>
    </source>
</evidence>
<comment type="cofactor">
    <cofactor evidence="1">
        <name>FAD</name>
        <dbReference type="ChEBI" id="CHEBI:57692"/>
    </cofactor>
</comment>
<evidence type="ECO:0000256" key="1">
    <source>
        <dbReference type="ARBA" id="ARBA00001974"/>
    </source>
</evidence>
<proteinExistence type="inferred from homology"/>
<comment type="pathway">
    <text evidence="2">Cofactor biosynthesis; ubiquinone biosynthesis.</text>
</comment>
<evidence type="ECO:0000256" key="2">
    <source>
        <dbReference type="ARBA" id="ARBA00004749"/>
    </source>
</evidence>
<dbReference type="InterPro" id="IPR036188">
    <property type="entry name" value="FAD/NAD-bd_sf"/>
</dbReference>
<dbReference type="EMBL" id="CP008985">
    <property type="protein sequence ID" value="AIN47572.1"/>
    <property type="molecule type" value="Genomic_DNA"/>
</dbReference>
<evidence type="ECO:0000256" key="3">
    <source>
        <dbReference type="ARBA" id="ARBA00005349"/>
    </source>
</evidence>
<dbReference type="SUPFAM" id="SSF51905">
    <property type="entry name" value="FAD/NAD(P)-binding domain"/>
    <property type="match status" value="1"/>
</dbReference>
<dbReference type="GO" id="GO:0071949">
    <property type="term" value="F:FAD binding"/>
    <property type="evidence" value="ECO:0007669"/>
    <property type="project" value="InterPro"/>
</dbReference>
<sequence length="407" mass="46053">MDIQKFDIVINGGGIVGLALACGLQQNNLQIAVIEDQTLQSLLSVHNSTLRVSAINAASRRLLQYLQVWNEITTQGANPYRKIEVWNQSSYVKISFDSCQLGYQQLGHIIENTVIQKALLHRISQLSNVTLFTSISLKNITWYEHEVLMTLNDDRRLTARLVVAADGANSWLREYVNIPITFWDYQHYALVATVRTERPHENIARQAFHHNGILAFLPLIDPYLNSIVWSLHSDLAQQLLVQSDANFNIALAKNLNLALGLCQLQGKCHKFAISIRYARSFAAHRLVLVGDAAHTIHPLAGQGVNLGLMDVAELISQIQQLNKTDKDIGNYSYWRHYERNRKYSAAQMLTGIECFRQLFCGNHLSIKLLRGIGLRLVDRIPGIKQIFLNKAIGLNDMPAWLSMIDYD</sequence>
<gene>
    <name evidence="9" type="ORF">IM45_1423</name>
</gene>
<dbReference type="Proteomes" id="UP000067325">
    <property type="component" value="Chromosome"/>
</dbReference>
<evidence type="ECO:0000313" key="9">
    <source>
        <dbReference type="EMBL" id="AIN47572.1"/>
    </source>
</evidence>
<dbReference type="PROSITE" id="PS01304">
    <property type="entry name" value="UBIH"/>
    <property type="match status" value="1"/>
</dbReference>
<evidence type="ECO:0000256" key="7">
    <source>
        <dbReference type="ARBA" id="ARBA00023033"/>
    </source>
</evidence>
<dbReference type="GO" id="GO:0006744">
    <property type="term" value="P:ubiquinone biosynthetic process"/>
    <property type="evidence" value="ECO:0007669"/>
    <property type="project" value="UniProtKB-UniPathway"/>
</dbReference>
<feature type="domain" description="FAD-binding" evidence="8">
    <location>
        <begin position="6"/>
        <end position="348"/>
    </location>
</feature>
<dbReference type="InterPro" id="IPR051205">
    <property type="entry name" value="UbiH/COQ6_monooxygenase"/>
</dbReference>
<dbReference type="Gene3D" id="3.50.50.60">
    <property type="entry name" value="FAD/NAD(P)-binding domain"/>
    <property type="match status" value="2"/>
</dbReference>
<evidence type="ECO:0000313" key="10">
    <source>
        <dbReference type="Proteomes" id="UP000067325"/>
    </source>
</evidence>
<name>A0A088MZ26_9GAMM</name>
<dbReference type="eggNOG" id="COG0654">
    <property type="taxonomic scope" value="Bacteria"/>
</dbReference>
<dbReference type="GO" id="GO:0019168">
    <property type="term" value="F:2-polyprenylphenol 6-hydroxylase activity"/>
    <property type="evidence" value="ECO:0007669"/>
    <property type="project" value="TreeGrafter"/>
</dbReference>
<keyword evidence="7" id="KW-0503">Monooxygenase</keyword>
<dbReference type="PANTHER" id="PTHR43876">
    <property type="entry name" value="UBIQUINONE BIOSYNTHESIS MONOOXYGENASE COQ6, MITOCHONDRIAL"/>
    <property type="match status" value="1"/>
</dbReference>
<keyword evidence="6" id="KW-0560">Oxidoreductase</keyword>
<evidence type="ECO:0000259" key="8">
    <source>
        <dbReference type="Pfam" id="PF01494"/>
    </source>
</evidence>
<dbReference type="PRINTS" id="PR00420">
    <property type="entry name" value="RNGMNOXGNASE"/>
</dbReference>
<dbReference type="InterPro" id="IPR010971">
    <property type="entry name" value="UbiH/COQ6"/>
</dbReference>
<dbReference type="KEGG" id="bcib:IM45_1423"/>
<evidence type="ECO:0000256" key="6">
    <source>
        <dbReference type="ARBA" id="ARBA00023002"/>
    </source>
</evidence>